<feature type="region of interest" description="Disordered" evidence="2">
    <location>
        <begin position="500"/>
        <end position="525"/>
    </location>
</feature>
<evidence type="ECO:0000259" key="3">
    <source>
        <dbReference type="SMART" id="SM00343"/>
    </source>
</evidence>
<feature type="compositionally biased region" description="Polar residues" evidence="2">
    <location>
        <begin position="1579"/>
        <end position="1600"/>
    </location>
</feature>
<feature type="coiled-coil region" evidence="1">
    <location>
        <begin position="116"/>
        <end position="193"/>
    </location>
</feature>
<dbReference type="SUPFAM" id="SSF56672">
    <property type="entry name" value="DNA/RNA polymerases"/>
    <property type="match status" value="1"/>
</dbReference>
<dbReference type="InterPro" id="IPR005312">
    <property type="entry name" value="DUF1759"/>
</dbReference>
<dbReference type="EMBL" id="JAKKPZ010000196">
    <property type="protein sequence ID" value="KAI1698980.1"/>
    <property type="molecule type" value="Genomic_DNA"/>
</dbReference>
<dbReference type="Pfam" id="PF05380">
    <property type="entry name" value="Peptidase_A17"/>
    <property type="match status" value="1"/>
</dbReference>
<feature type="compositionally biased region" description="Basic and acidic residues" evidence="2">
    <location>
        <begin position="501"/>
        <end position="523"/>
    </location>
</feature>
<dbReference type="InterPro" id="IPR043502">
    <property type="entry name" value="DNA/RNA_pol_sf"/>
</dbReference>
<dbReference type="InterPro" id="IPR008042">
    <property type="entry name" value="Retrotrans_Pao"/>
</dbReference>
<gene>
    <name evidence="4" type="ORF">DdX_17591</name>
</gene>
<dbReference type="SMART" id="SM00343">
    <property type="entry name" value="ZnF_C2HC"/>
    <property type="match status" value="3"/>
</dbReference>
<sequence length="1600" mass="180388">MTLAFRTLLSQAANQMRALLTSAPPDWTAAEDASATISLLALEEEIAVNIEHSDALINEAARFEEGQRLFLSAFGKLPAGSKDAEQKSYDDLLNDIRVDDLQAECRQMISSLARRVRAYRRLESELRAQIAQAQARATTHVALDDNGSRDTSLLRDILQQNQQMMQQMMQQNMQHIQDTQQTAQQNMQDMQQTAQQNMQDMLQAFTLQIRPATPSVDDQHRPATPPAVSAVNSTASNSLLTTALPVSEPPPTANSTLQSVSGPVSSAPGGPLPVSTTSMPIYTTRNMGAQSTHSSHWTTPLGPGFGQQFGQHHAQPQYFSSPHVPPVQQPLQDDRFRLPLPKMQIPYFHGEKSKWRGFWQRFDLVISRHPELSDLEKLTLILGYLKGEAEKLVEGISITEGNYQIVVSLLKDAYDNREMIICGLYNDLQKLEPATSGPKLKEVYFQFSKICRQLEPCGRSFYDKLSAYTLRQIIPKKPVGGWTVQTLQRALKTVIDQEEEIAAHKGDKPKNTRQEKPQNDSKQHHTVLSAVAVQKKRPEPKWPCSFCQEKGHWLDACLKYPDYQTRANRAQELGYCAKCMRKGHSTKDCTNNLPECFFCKASHQSAFCRKKFDTNKEKRNRRPKQTKRRFKRGKKTVNTIVAKEQENDQSDFAVEPGTKMVSPAPVTVSSCNLQSELTLFMAAEAHVFNPEDPSKRIKALMTLDTHSHITVISEDFYKRLALTVDKRVQLSVSPFGDGKSIRFNTNKVRFGIQLLNRKEAIINGYTKKTVTVPVPIAVMKQEDIKNLANKGFPVQFRAPDILIGIDNYHAFQVQSGNPLPSGFHLSASKLGPLISGKGTHPGVQMSNVSMASIQVASIVEVDPNEDDQSNPELDKMVTDHFALDLAGIDDDSGKSDDQIHEEFQHALSFSNGQYQVCLPKKEDILKKLPSNYGLALGRLQSLFKSLRKRPKILEEYDRDATPENIVTIRFLVVVFGLICSPFLLAATIREHLRRIDSPLASHIDENHYVDDVHLLAQSPDEGYEMCLEAKRIFELAGMNLRSFKSNAKDVLARLDPKDVAQGHLHKVLGIKWDTQDDEFHFSLPSKLEGEPTKTSVLSTIAGIYDPIGFLAPILLPAKLFFQTLWTHEPKLDWTTHLPKVKSEEWSSISRVKPTSGTKLTIPRLEMLGLVLGTRVLKLVKQELKLPISHSTIWTDSECVLHWVREHIGLSHEITDTDGYRKEEQHSFLTLSIIEHDSPFMLDPSRFSSWWKFRRSTAYVIKFLKICSKGRKFNNPIIEESSKDLGQPKMLSLAEALIFQEAQRRTPPSVATGQNLSLTSDKFGLLRVKTRLGKAMIDNEAKHPIFLAATDPVASLYVEAIHSFVHHAGPGITLATMRRHVWIPQGRRFVSNIIRNCVNCKRFTTKAYREEPMPDLPSSRVNPARPFEHISVDYFGPKAPWRAGFHERLISLVKHCLRRTKTIGRNLVNEKDFTTLLIEVEAVLNARPLTYQVRQSNPESQFSPKMDTKHTCQRSILETMAGRVPTSLRERQDKLYRNRIDATPAIGDLVLIHDDNLPRGSWAMARVIELIPSPFPMASSERSNQTCHRNAQSRATSSLPA</sequence>
<keyword evidence="5" id="KW-1185">Reference proteome</keyword>
<feature type="region of interest" description="Disordered" evidence="2">
    <location>
        <begin position="244"/>
        <end position="273"/>
    </location>
</feature>
<dbReference type="PANTHER" id="PTHR47331">
    <property type="entry name" value="PHD-TYPE DOMAIN-CONTAINING PROTEIN"/>
    <property type="match status" value="1"/>
</dbReference>
<dbReference type="InterPro" id="IPR008737">
    <property type="entry name" value="DUF1758"/>
</dbReference>
<dbReference type="Pfam" id="PF17921">
    <property type="entry name" value="Integrase_H2C2"/>
    <property type="match status" value="1"/>
</dbReference>
<protein>
    <submittedName>
        <fullName evidence="4">Pao retrotransposon peptidase domain-containing protein</fullName>
    </submittedName>
</protein>
<feature type="region of interest" description="Disordered" evidence="2">
    <location>
        <begin position="614"/>
        <end position="634"/>
    </location>
</feature>
<evidence type="ECO:0000256" key="1">
    <source>
        <dbReference type="SAM" id="Coils"/>
    </source>
</evidence>
<feature type="domain" description="CCHC-type" evidence="3">
    <location>
        <begin position="595"/>
        <end position="610"/>
    </location>
</feature>
<feature type="compositionally biased region" description="Low complexity" evidence="2">
    <location>
        <begin position="259"/>
        <end position="273"/>
    </location>
</feature>
<dbReference type="Pfam" id="PF05585">
    <property type="entry name" value="DUF1758"/>
    <property type="match status" value="1"/>
</dbReference>
<dbReference type="InterPro" id="IPR041588">
    <property type="entry name" value="Integrase_H2C2"/>
</dbReference>
<dbReference type="GO" id="GO:0008270">
    <property type="term" value="F:zinc ion binding"/>
    <property type="evidence" value="ECO:0007669"/>
    <property type="project" value="InterPro"/>
</dbReference>
<keyword evidence="1" id="KW-0175">Coiled coil</keyword>
<dbReference type="Pfam" id="PF03564">
    <property type="entry name" value="DUF1759"/>
    <property type="match status" value="1"/>
</dbReference>
<dbReference type="PANTHER" id="PTHR47331:SF5">
    <property type="entry name" value="RIBONUCLEASE H"/>
    <property type="match status" value="1"/>
</dbReference>
<dbReference type="InterPro" id="IPR001878">
    <property type="entry name" value="Znf_CCHC"/>
</dbReference>
<comment type="caution">
    <text evidence="4">The sequence shown here is derived from an EMBL/GenBank/DDBJ whole genome shotgun (WGS) entry which is preliminary data.</text>
</comment>
<feature type="domain" description="CCHC-type" evidence="3">
    <location>
        <begin position="575"/>
        <end position="591"/>
    </location>
</feature>
<evidence type="ECO:0000256" key="2">
    <source>
        <dbReference type="SAM" id="MobiDB-lite"/>
    </source>
</evidence>
<evidence type="ECO:0000313" key="4">
    <source>
        <dbReference type="EMBL" id="KAI1698980.1"/>
    </source>
</evidence>
<reference evidence="4" key="1">
    <citation type="submission" date="2022-01" db="EMBL/GenBank/DDBJ databases">
        <title>Genome Sequence Resource for Two Populations of Ditylenchus destructor, the Migratory Endoparasitic Phytonematode.</title>
        <authorList>
            <person name="Zhang H."/>
            <person name="Lin R."/>
            <person name="Xie B."/>
        </authorList>
    </citation>
    <scope>NUCLEOTIDE SEQUENCE</scope>
    <source>
        <strain evidence="4">BazhouSP</strain>
    </source>
</reference>
<organism evidence="4 5">
    <name type="scientific">Ditylenchus destructor</name>
    <dbReference type="NCBI Taxonomy" id="166010"/>
    <lineage>
        <taxon>Eukaryota</taxon>
        <taxon>Metazoa</taxon>
        <taxon>Ecdysozoa</taxon>
        <taxon>Nematoda</taxon>
        <taxon>Chromadorea</taxon>
        <taxon>Rhabditida</taxon>
        <taxon>Tylenchina</taxon>
        <taxon>Tylenchomorpha</taxon>
        <taxon>Sphaerularioidea</taxon>
        <taxon>Anguinidae</taxon>
        <taxon>Anguininae</taxon>
        <taxon>Ditylenchus</taxon>
    </lineage>
</organism>
<feature type="domain" description="CCHC-type" evidence="3">
    <location>
        <begin position="543"/>
        <end position="559"/>
    </location>
</feature>
<proteinExistence type="predicted"/>
<dbReference type="GO" id="GO:0003676">
    <property type="term" value="F:nucleic acid binding"/>
    <property type="evidence" value="ECO:0007669"/>
    <property type="project" value="InterPro"/>
</dbReference>
<evidence type="ECO:0000313" key="5">
    <source>
        <dbReference type="Proteomes" id="UP001201812"/>
    </source>
</evidence>
<feature type="compositionally biased region" description="Basic residues" evidence="2">
    <location>
        <begin position="618"/>
        <end position="634"/>
    </location>
</feature>
<dbReference type="Proteomes" id="UP001201812">
    <property type="component" value="Unassembled WGS sequence"/>
</dbReference>
<feature type="region of interest" description="Disordered" evidence="2">
    <location>
        <begin position="1576"/>
        <end position="1600"/>
    </location>
</feature>
<accession>A0AAD4MLV0</accession>
<name>A0AAD4MLV0_9BILA</name>